<evidence type="ECO:0000256" key="2">
    <source>
        <dbReference type="ARBA" id="ARBA00003968"/>
    </source>
</evidence>
<comment type="catalytic activity">
    <reaction evidence="1 12">
        <text>AMP + diphosphate = 5-phospho-alpha-D-ribose 1-diphosphate + adenine</text>
        <dbReference type="Rhea" id="RHEA:16609"/>
        <dbReference type="ChEBI" id="CHEBI:16708"/>
        <dbReference type="ChEBI" id="CHEBI:33019"/>
        <dbReference type="ChEBI" id="CHEBI:58017"/>
        <dbReference type="ChEBI" id="CHEBI:456215"/>
        <dbReference type="EC" id="2.4.2.7"/>
    </reaction>
</comment>
<dbReference type="Pfam" id="PF00156">
    <property type="entry name" value="Pribosyltran"/>
    <property type="match status" value="1"/>
</dbReference>
<dbReference type="FunFam" id="3.40.50.2020:FF:000004">
    <property type="entry name" value="Adenine phosphoribosyltransferase"/>
    <property type="match status" value="1"/>
</dbReference>
<evidence type="ECO:0000259" key="13">
    <source>
        <dbReference type="Pfam" id="PF00156"/>
    </source>
</evidence>
<dbReference type="GO" id="GO:0044209">
    <property type="term" value="P:AMP salvage"/>
    <property type="evidence" value="ECO:0007669"/>
    <property type="project" value="UniProtKB-UniRule"/>
</dbReference>
<dbReference type="HAMAP" id="MF_00004">
    <property type="entry name" value="Aden_phosphoribosyltr"/>
    <property type="match status" value="1"/>
</dbReference>
<dbReference type="UniPathway" id="UPA00588">
    <property type="reaction ID" value="UER00646"/>
</dbReference>
<dbReference type="NCBIfam" id="NF002633">
    <property type="entry name" value="PRK02304.1-2"/>
    <property type="match status" value="1"/>
</dbReference>
<keyword evidence="10 12" id="KW-0808">Transferase</keyword>
<dbReference type="NCBIfam" id="TIGR01090">
    <property type="entry name" value="apt"/>
    <property type="match status" value="1"/>
</dbReference>
<dbReference type="InterPro" id="IPR000836">
    <property type="entry name" value="PRTase_dom"/>
</dbReference>
<dbReference type="NCBIfam" id="NF002636">
    <property type="entry name" value="PRK02304.1-5"/>
    <property type="match status" value="1"/>
</dbReference>
<dbReference type="Gene3D" id="3.40.50.2020">
    <property type="match status" value="1"/>
</dbReference>
<evidence type="ECO:0000256" key="3">
    <source>
        <dbReference type="ARBA" id="ARBA00004496"/>
    </source>
</evidence>
<comment type="caution">
    <text evidence="14">The sequence shown here is derived from an EMBL/GenBank/DDBJ whole genome shotgun (WGS) entry which is preliminary data.</text>
</comment>
<dbReference type="PANTHER" id="PTHR32315:SF3">
    <property type="entry name" value="ADENINE PHOSPHORIBOSYLTRANSFERASE"/>
    <property type="match status" value="1"/>
</dbReference>
<keyword evidence="11 12" id="KW-0660">Purine salvage</keyword>
<comment type="subunit">
    <text evidence="6 12">Homodimer.</text>
</comment>
<comment type="similarity">
    <text evidence="5 12">Belongs to the purine/pyrimidine phosphoribosyltransferase family.</text>
</comment>
<dbReference type="EC" id="2.4.2.7" evidence="7 12"/>
<evidence type="ECO:0000256" key="6">
    <source>
        <dbReference type="ARBA" id="ARBA00011738"/>
    </source>
</evidence>
<dbReference type="CDD" id="cd06223">
    <property type="entry name" value="PRTases_typeI"/>
    <property type="match status" value="1"/>
</dbReference>
<evidence type="ECO:0000256" key="10">
    <source>
        <dbReference type="ARBA" id="ARBA00022679"/>
    </source>
</evidence>
<reference evidence="14 15" key="1">
    <citation type="submission" date="2019-04" db="EMBL/GenBank/DDBJ databases">
        <title>A pseudo-fructophilic Leuconostoc citreum strain F192-5 isolated from peel of satsuma mandarin: the first report for isolation and characterization of strain-dependent fructophilic-like characteristics.</title>
        <authorList>
            <person name="Maeno S."/>
            <person name="Tanizawa Y."/>
            <person name="Kajikawa A."/>
            <person name="Kanesaki Y."/>
            <person name="Kubota E."/>
            <person name="Arita M."/>
            <person name="Leon D."/>
            <person name="Endo A."/>
        </authorList>
    </citation>
    <scope>NUCLEOTIDE SEQUENCE [LARGE SCALE GENOMIC DNA]</scope>
    <source>
        <strain evidence="14 15">F192-5</strain>
    </source>
</reference>
<accession>A0A5A5TXL9</accession>
<dbReference type="InterPro" id="IPR029057">
    <property type="entry name" value="PRTase-like"/>
</dbReference>
<gene>
    <name evidence="12 14" type="primary">apt</name>
    <name evidence="14" type="ORF">LCIT_04990</name>
</gene>
<dbReference type="InterPro" id="IPR050054">
    <property type="entry name" value="UPRTase/APRTase"/>
</dbReference>
<comment type="function">
    <text evidence="2 12">Catalyzes a salvage reaction resulting in the formation of AMP, that is energically less costly than de novo synthesis.</text>
</comment>
<protein>
    <recommendedName>
        <fullName evidence="7 12">Adenine phosphoribosyltransferase</fullName>
        <shortName evidence="12">APRT</shortName>
        <ecNumber evidence="7 12">2.4.2.7</ecNumber>
    </recommendedName>
</protein>
<evidence type="ECO:0000256" key="12">
    <source>
        <dbReference type="HAMAP-Rule" id="MF_00004"/>
    </source>
</evidence>
<dbReference type="NCBIfam" id="NF002634">
    <property type="entry name" value="PRK02304.1-3"/>
    <property type="match status" value="1"/>
</dbReference>
<dbReference type="GO" id="GO:0016208">
    <property type="term" value="F:AMP binding"/>
    <property type="evidence" value="ECO:0007669"/>
    <property type="project" value="TreeGrafter"/>
</dbReference>
<proteinExistence type="inferred from homology"/>
<evidence type="ECO:0000256" key="8">
    <source>
        <dbReference type="ARBA" id="ARBA00022490"/>
    </source>
</evidence>
<dbReference type="EMBL" id="BJJW01000002">
    <property type="protein sequence ID" value="GDZ83257.1"/>
    <property type="molecule type" value="Genomic_DNA"/>
</dbReference>
<dbReference type="SUPFAM" id="SSF53271">
    <property type="entry name" value="PRTase-like"/>
    <property type="match status" value="1"/>
</dbReference>
<dbReference type="GO" id="GO:0002055">
    <property type="term" value="F:adenine binding"/>
    <property type="evidence" value="ECO:0007669"/>
    <property type="project" value="TreeGrafter"/>
</dbReference>
<evidence type="ECO:0000256" key="11">
    <source>
        <dbReference type="ARBA" id="ARBA00022726"/>
    </source>
</evidence>
<feature type="domain" description="Phosphoribosyltransferase" evidence="13">
    <location>
        <begin position="53"/>
        <end position="164"/>
    </location>
</feature>
<comment type="pathway">
    <text evidence="4 12">Purine metabolism; AMP biosynthesis via salvage pathway; AMP from adenine: step 1/1.</text>
</comment>
<name>A0A5A5TXL9_LEUCI</name>
<evidence type="ECO:0000256" key="9">
    <source>
        <dbReference type="ARBA" id="ARBA00022676"/>
    </source>
</evidence>
<dbReference type="Proteomes" id="UP000323274">
    <property type="component" value="Unassembled WGS sequence"/>
</dbReference>
<comment type="subcellular location">
    <subcellularLocation>
        <location evidence="3 12">Cytoplasm</location>
    </subcellularLocation>
</comment>
<dbReference type="GO" id="GO:0006166">
    <property type="term" value="P:purine ribonucleoside salvage"/>
    <property type="evidence" value="ECO:0007669"/>
    <property type="project" value="UniProtKB-UniRule"/>
</dbReference>
<dbReference type="AlphaFoldDB" id="A0A5A5TXL9"/>
<dbReference type="InterPro" id="IPR005764">
    <property type="entry name" value="Ade_phspho_trans"/>
</dbReference>
<organism evidence="14 15">
    <name type="scientific">Leuconostoc citreum</name>
    <dbReference type="NCBI Taxonomy" id="33964"/>
    <lineage>
        <taxon>Bacteria</taxon>
        <taxon>Bacillati</taxon>
        <taxon>Bacillota</taxon>
        <taxon>Bacilli</taxon>
        <taxon>Lactobacillales</taxon>
        <taxon>Lactobacillaceae</taxon>
        <taxon>Leuconostoc</taxon>
    </lineage>
</organism>
<dbReference type="PANTHER" id="PTHR32315">
    <property type="entry name" value="ADENINE PHOSPHORIBOSYLTRANSFERASE"/>
    <property type="match status" value="1"/>
</dbReference>
<evidence type="ECO:0000256" key="1">
    <source>
        <dbReference type="ARBA" id="ARBA00000868"/>
    </source>
</evidence>
<evidence type="ECO:0000256" key="7">
    <source>
        <dbReference type="ARBA" id="ARBA00011893"/>
    </source>
</evidence>
<keyword evidence="8 12" id="KW-0963">Cytoplasm</keyword>
<evidence type="ECO:0000313" key="15">
    <source>
        <dbReference type="Proteomes" id="UP000323274"/>
    </source>
</evidence>
<evidence type="ECO:0000313" key="14">
    <source>
        <dbReference type="EMBL" id="GDZ83257.1"/>
    </source>
</evidence>
<keyword evidence="9 12" id="KW-0328">Glycosyltransferase</keyword>
<evidence type="ECO:0000256" key="4">
    <source>
        <dbReference type="ARBA" id="ARBA00004659"/>
    </source>
</evidence>
<sequence length="190" mass="20569">MFNSSLTHTQREKMTVDLYNYVATVENFPEPGVNFRDISPLMGDGVAYKQAVDAIADFAKDLNVDLIAGPESRGFIVGSPLAYALNIGFVPARKGGKLPRAAVSAAYSLEYGGENVLEIHQDAIKPGQRVLIVDDLLATGGTINATREIIEKLGGIVAGVAFIIELTDLHGREKIMQNGREVPFLTLMTY</sequence>
<dbReference type="GO" id="GO:0005737">
    <property type="term" value="C:cytoplasm"/>
    <property type="evidence" value="ECO:0007669"/>
    <property type="project" value="UniProtKB-SubCell"/>
</dbReference>
<dbReference type="GO" id="GO:0006168">
    <property type="term" value="P:adenine salvage"/>
    <property type="evidence" value="ECO:0007669"/>
    <property type="project" value="InterPro"/>
</dbReference>
<dbReference type="GO" id="GO:0003999">
    <property type="term" value="F:adenine phosphoribosyltransferase activity"/>
    <property type="evidence" value="ECO:0007669"/>
    <property type="project" value="UniProtKB-UniRule"/>
</dbReference>
<evidence type="ECO:0000256" key="5">
    <source>
        <dbReference type="ARBA" id="ARBA00008391"/>
    </source>
</evidence>